<evidence type="ECO:0000313" key="1">
    <source>
        <dbReference type="EMBL" id="CAB4149138.1"/>
    </source>
</evidence>
<name>A0A6J5RJF3_9CAUD</name>
<accession>A0A6J5RJF3</accession>
<dbReference type="EMBL" id="LR797158">
    <property type="protein sequence ID" value="CAB4190755.1"/>
    <property type="molecule type" value="Genomic_DNA"/>
</dbReference>
<gene>
    <name evidence="2" type="ORF">UFOVP1191_109</name>
    <name evidence="3" type="ORF">UFOVP1252_70</name>
    <name evidence="1" type="ORF">UFOVP529_51</name>
</gene>
<protein>
    <submittedName>
        <fullName evidence="3">Uncharacterized protein</fullName>
    </submittedName>
</protein>
<sequence>MEKWEQRARKVEKRKGAMVMTGKGTIRQQNELREKARQAARAQARRIGFTAKAFAEVES</sequence>
<organism evidence="3">
    <name type="scientific">uncultured Caudovirales phage</name>
    <dbReference type="NCBI Taxonomy" id="2100421"/>
    <lineage>
        <taxon>Viruses</taxon>
        <taxon>Duplodnaviria</taxon>
        <taxon>Heunggongvirae</taxon>
        <taxon>Uroviricota</taxon>
        <taxon>Caudoviricetes</taxon>
        <taxon>Peduoviridae</taxon>
        <taxon>Maltschvirus</taxon>
        <taxon>Maltschvirus maltsch</taxon>
    </lineage>
</organism>
<evidence type="ECO:0000313" key="3">
    <source>
        <dbReference type="EMBL" id="CAB4194456.1"/>
    </source>
</evidence>
<evidence type="ECO:0000313" key="2">
    <source>
        <dbReference type="EMBL" id="CAB4190755.1"/>
    </source>
</evidence>
<dbReference type="EMBL" id="LR796510">
    <property type="protein sequence ID" value="CAB4149138.1"/>
    <property type="molecule type" value="Genomic_DNA"/>
</dbReference>
<proteinExistence type="predicted"/>
<reference evidence="3" key="1">
    <citation type="submission" date="2020-05" db="EMBL/GenBank/DDBJ databases">
        <authorList>
            <person name="Chiriac C."/>
            <person name="Salcher M."/>
            <person name="Ghai R."/>
            <person name="Kavagutti S V."/>
        </authorList>
    </citation>
    <scope>NUCLEOTIDE SEQUENCE</scope>
</reference>
<dbReference type="EMBL" id="LR797211">
    <property type="protein sequence ID" value="CAB4194456.1"/>
    <property type="molecule type" value="Genomic_DNA"/>
</dbReference>